<comment type="caution">
    <text evidence="1">The sequence shown here is derived from an EMBL/GenBank/DDBJ whole genome shotgun (WGS) entry which is preliminary data.</text>
</comment>
<dbReference type="AlphaFoldDB" id="A0A1G2QDB3"/>
<reference evidence="1 2" key="1">
    <citation type="journal article" date="2016" name="Nat. Commun.">
        <title>Thousands of microbial genomes shed light on interconnected biogeochemical processes in an aquifer system.</title>
        <authorList>
            <person name="Anantharaman K."/>
            <person name="Brown C.T."/>
            <person name="Hug L.A."/>
            <person name="Sharon I."/>
            <person name="Castelle C.J."/>
            <person name="Probst A.J."/>
            <person name="Thomas B.C."/>
            <person name="Singh A."/>
            <person name="Wilkins M.J."/>
            <person name="Karaoz U."/>
            <person name="Brodie E.L."/>
            <person name="Williams K.H."/>
            <person name="Hubbard S.S."/>
            <person name="Banfield J.F."/>
        </authorList>
    </citation>
    <scope>NUCLEOTIDE SEQUENCE [LARGE SCALE GENOMIC DNA]</scope>
</reference>
<dbReference type="Proteomes" id="UP000177043">
    <property type="component" value="Unassembled WGS sequence"/>
</dbReference>
<evidence type="ECO:0000313" key="1">
    <source>
        <dbReference type="EMBL" id="OHA58570.1"/>
    </source>
</evidence>
<dbReference type="Gene3D" id="1.10.30.50">
    <property type="match status" value="1"/>
</dbReference>
<name>A0A1G2QDB3_9BACT</name>
<proteinExistence type="predicted"/>
<accession>A0A1G2QDB3</accession>
<protein>
    <recommendedName>
        <fullName evidence="3">HNH domain-containing protein</fullName>
    </recommendedName>
</protein>
<gene>
    <name evidence="1" type="ORF">A2571_02260</name>
</gene>
<evidence type="ECO:0000313" key="2">
    <source>
        <dbReference type="Proteomes" id="UP000177043"/>
    </source>
</evidence>
<dbReference type="EMBL" id="MHTJ01000003">
    <property type="protein sequence ID" value="OHA58570.1"/>
    <property type="molecule type" value="Genomic_DNA"/>
</dbReference>
<sequence>MKNNYGLPKTELQKIFERDKVCVYCKKKMLGHISDNPRSDWYTIEHLNYLPPWNNPSTVTICCWGCNSSRGNKKIRDWFKTPYCLDKNINEKTVSKFVYRYISDVEDRK</sequence>
<organism evidence="1 2">
    <name type="scientific">Candidatus Vogelbacteria bacterium RIFOXYD1_FULL_44_32</name>
    <dbReference type="NCBI Taxonomy" id="1802438"/>
    <lineage>
        <taxon>Bacteria</taxon>
        <taxon>Candidatus Vogeliibacteriota</taxon>
    </lineage>
</organism>
<dbReference type="STRING" id="1802438.A2571_02260"/>
<evidence type="ECO:0008006" key="3">
    <source>
        <dbReference type="Google" id="ProtNLM"/>
    </source>
</evidence>